<accession>A0A8E5MZ45</accession>
<dbReference type="EMBL" id="CP043765">
    <property type="protein sequence ID" value="QUS47069.1"/>
    <property type="molecule type" value="Genomic_DNA"/>
</dbReference>
<sequence length="76" mass="8185">MPRLVPSSVVRLKRPAYEVAEIAQLESDVTSQIVLDHVDGIADVAMVAELAGIPKPDALERLHALLELGMLEVVNA</sequence>
<protein>
    <submittedName>
        <fullName evidence="1">Uncharacterized protein</fullName>
    </submittedName>
</protein>
<dbReference type="AlphaFoldDB" id="A0A8E5MZ45"/>
<name>A0A8E5MZ45_SALET</name>
<reference evidence="1" key="1">
    <citation type="submission" date="2019-09" db="EMBL/GenBank/DDBJ databases">
        <title>Characterization of Mobilized Colistin Resistance Gene mcr-9 Carrying Colisitin Resistant Salmonella enterica serotype Senftenberg ST14.</title>
        <authorList>
            <person name="Cha M.-H."/>
            <person name="Woo G.-J."/>
        </authorList>
    </citation>
    <scope>NUCLEOTIDE SEQUENCE</scope>
    <source>
        <strain evidence="1">KUFSE-SAL0043</strain>
    </source>
</reference>
<dbReference type="RefSeq" id="WP_219827615.1">
    <property type="nucleotide sequence ID" value="NZ_CP043765.1"/>
</dbReference>
<proteinExistence type="predicted"/>
<evidence type="ECO:0000313" key="1">
    <source>
        <dbReference type="EMBL" id="QUS47069.1"/>
    </source>
</evidence>
<organism evidence="1">
    <name type="scientific">Salmonella enterica subsp. enterica serovar Dessau</name>
    <dbReference type="NCBI Taxonomy" id="2564349"/>
    <lineage>
        <taxon>Bacteria</taxon>
        <taxon>Pseudomonadati</taxon>
        <taxon>Pseudomonadota</taxon>
        <taxon>Gammaproteobacteria</taxon>
        <taxon>Enterobacterales</taxon>
        <taxon>Enterobacteriaceae</taxon>
        <taxon>Salmonella</taxon>
    </lineage>
</organism>
<gene>
    <name evidence="1" type="ORF">F1331_25725</name>
</gene>